<sequence>MAAAAVAVAHPVAASFSTPSAAAPPGQPDIEYAPDHAKYLARGRRRQQTEVLPKSVPEAFPKQLSGSLVWEGETLAENYDWTYVFNKDQLAEIDTAVKHFK</sequence>
<dbReference type="Proteomes" id="UP000241462">
    <property type="component" value="Unassembled WGS sequence"/>
</dbReference>
<reference evidence="1 2" key="1">
    <citation type="journal article" date="2018" name="Mycol. Prog.">
        <title>Coniella lustricola, a new species from submerged detritus.</title>
        <authorList>
            <person name="Raudabaugh D.B."/>
            <person name="Iturriaga T."/>
            <person name="Carver A."/>
            <person name="Mondo S."/>
            <person name="Pangilinan J."/>
            <person name="Lipzen A."/>
            <person name="He G."/>
            <person name="Amirebrahimi M."/>
            <person name="Grigoriev I.V."/>
            <person name="Miller A.N."/>
        </authorList>
    </citation>
    <scope>NUCLEOTIDE SEQUENCE [LARGE SCALE GENOMIC DNA]</scope>
    <source>
        <strain evidence="1 2">B22-T-1</strain>
    </source>
</reference>
<evidence type="ECO:0000313" key="1">
    <source>
        <dbReference type="EMBL" id="PSR83432.1"/>
    </source>
</evidence>
<protein>
    <submittedName>
        <fullName evidence="1">Uncharacterized protein</fullName>
    </submittedName>
</protein>
<gene>
    <name evidence="1" type="ORF">BD289DRAFT_483356</name>
</gene>
<organism evidence="1 2">
    <name type="scientific">Coniella lustricola</name>
    <dbReference type="NCBI Taxonomy" id="2025994"/>
    <lineage>
        <taxon>Eukaryota</taxon>
        <taxon>Fungi</taxon>
        <taxon>Dikarya</taxon>
        <taxon>Ascomycota</taxon>
        <taxon>Pezizomycotina</taxon>
        <taxon>Sordariomycetes</taxon>
        <taxon>Sordariomycetidae</taxon>
        <taxon>Diaporthales</taxon>
        <taxon>Schizoparmaceae</taxon>
        <taxon>Coniella</taxon>
    </lineage>
</organism>
<name>A0A2T3A5X7_9PEZI</name>
<dbReference type="AlphaFoldDB" id="A0A2T3A5X7"/>
<evidence type="ECO:0000313" key="2">
    <source>
        <dbReference type="Proteomes" id="UP000241462"/>
    </source>
</evidence>
<accession>A0A2T3A5X7</accession>
<dbReference type="STRING" id="2025994.A0A2T3A5X7"/>
<keyword evidence="2" id="KW-1185">Reference proteome</keyword>
<dbReference type="OrthoDB" id="272271at2759"/>
<proteinExistence type="predicted"/>
<dbReference type="EMBL" id="KZ678460">
    <property type="protein sequence ID" value="PSR83432.1"/>
    <property type="molecule type" value="Genomic_DNA"/>
</dbReference>
<feature type="non-terminal residue" evidence="1">
    <location>
        <position position="101"/>
    </location>
</feature>
<dbReference type="InParanoid" id="A0A2T3A5X7"/>